<keyword evidence="5" id="KW-0406">Ion transport</keyword>
<proteinExistence type="predicted"/>
<evidence type="ECO:0000256" key="8">
    <source>
        <dbReference type="SAM" id="Phobius"/>
    </source>
</evidence>
<accession>A0A8H7PJ82</accession>
<dbReference type="InterPro" id="IPR036837">
    <property type="entry name" value="Cation_efflux_CTD_sf"/>
</dbReference>
<dbReference type="Gene3D" id="3.30.70.1350">
    <property type="entry name" value="Cation efflux protein, cytoplasmic domain"/>
    <property type="match status" value="1"/>
</dbReference>
<evidence type="ECO:0000259" key="9">
    <source>
        <dbReference type="Pfam" id="PF01545"/>
    </source>
</evidence>
<feature type="transmembrane region" description="Helical" evidence="8">
    <location>
        <begin position="271"/>
        <end position="291"/>
    </location>
</feature>
<dbReference type="FunFam" id="1.20.1510.10:FF:000005">
    <property type="entry name" value="Putative Cation diffusion facilitator 1"/>
    <property type="match status" value="1"/>
</dbReference>
<feature type="transmembrane region" description="Helical" evidence="8">
    <location>
        <begin position="154"/>
        <end position="174"/>
    </location>
</feature>
<sequence length="411" mass="44534">MTTTTVTSTTETQVPTPNHPYVEAFNRNAVGSSTAIQSGSSALHRSISVADNASLESGGTSQPNDPLLLQNLKKNEEDIKLIRKNGGSRRVQKFYREQNSLIDEMLGPLNPESAEDEEKRLLKLKIAVYGSVIANVALFALQLAAALLSGSLSIFATMADAFMDLLSSAVLLWATRQAARPNLMKYPAGKARMETAGIIVFACLMTCVAIFLIIESAQKLASGGHEPNLDIRSIAFVATALGTKALLYLYCRSLASHQSARVLAQDHRNDILVNSLGLLTGILGSKLAGWVDPAGCILIALIIMRSWISTLIENIQLIVGKSADVAFLQRATYIALTHPGVTAVDTCRAYYAGNNLFVEVDIVLPPEMPLRETHDIGEALQIKLESLPSVERAFVHVDYEVSHKPEHSKNV</sequence>
<dbReference type="InterPro" id="IPR002524">
    <property type="entry name" value="Cation_efflux"/>
</dbReference>
<feature type="transmembrane region" description="Helical" evidence="8">
    <location>
        <begin position="126"/>
        <end position="148"/>
    </location>
</feature>
<dbReference type="InterPro" id="IPR050291">
    <property type="entry name" value="CDF_Transporter"/>
</dbReference>
<dbReference type="PANTHER" id="PTHR43840:SF13">
    <property type="entry name" value="CATION EFFLUX PROTEIN CYTOPLASMIC DOMAIN-CONTAINING PROTEIN"/>
    <property type="match status" value="1"/>
</dbReference>
<dbReference type="GO" id="GO:0098771">
    <property type="term" value="P:inorganic ion homeostasis"/>
    <property type="evidence" value="ECO:0007669"/>
    <property type="project" value="UniProtKB-ARBA"/>
</dbReference>
<keyword evidence="6 8" id="KW-0472">Membrane</keyword>
<comment type="subcellular location">
    <subcellularLocation>
        <location evidence="1">Endomembrane system</location>
        <topology evidence="1">Multi-pass membrane protein</topology>
    </subcellularLocation>
</comment>
<dbReference type="Pfam" id="PF16916">
    <property type="entry name" value="ZT_dimer"/>
    <property type="match status" value="1"/>
</dbReference>
<feature type="region of interest" description="Disordered" evidence="7">
    <location>
        <begin position="1"/>
        <end position="20"/>
    </location>
</feature>
<evidence type="ECO:0000256" key="2">
    <source>
        <dbReference type="ARBA" id="ARBA00022448"/>
    </source>
</evidence>
<evidence type="ECO:0000256" key="5">
    <source>
        <dbReference type="ARBA" id="ARBA00023065"/>
    </source>
</evidence>
<dbReference type="Pfam" id="PF01545">
    <property type="entry name" value="Cation_efflux"/>
    <property type="match status" value="1"/>
</dbReference>
<dbReference type="Proteomes" id="UP000612746">
    <property type="component" value="Unassembled WGS sequence"/>
</dbReference>
<feature type="domain" description="Cation efflux protein cytoplasmic" evidence="10">
    <location>
        <begin position="333"/>
        <end position="398"/>
    </location>
</feature>
<dbReference type="GO" id="GO:0012505">
    <property type="term" value="C:endomembrane system"/>
    <property type="evidence" value="ECO:0007669"/>
    <property type="project" value="UniProtKB-SubCell"/>
</dbReference>
<evidence type="ECO:0008006" key="13">
    <source>
        <dbReference type="Google" id="ProtNLM"/>
    </source>
</evidence>
<keyword evidence="2" id="KW-0813">Transport</keyword>
<dbReference type="Gene3D" id="1.20.1510.10">
    <property type="entry name" value="Cation efflux protein transmembrane domain"/>
    <property type="match status" value="1"/>
</dbReference>
<evidence type="ECO:0000256" key="6">
    <source>
        <dbReference type="ARBA" id="ARBA00023136"/>
    </source>
</evidence>
<dbReference type="NCBIfam" id="TIGR01297">
    <property type="entry name" value="CDF"/>
    <property type="match status" value="1"/>
</dbReference>
<dbReference type="GO" id="GO:0016020">
    <property type="term" value="C:membrane"/>
    <property type="evidence" value="ECO:0007669"/>
    <property type="project" value="InterPro"/>
</dbReference>
<dbReference type="InterPro" id="IPR058533">
    <property type="entry name" value="Cation_efflux_TM"/>
</dbReference>
<dbReference type="AlphaFoldDB" id="A0A8H7PJ82"/>
<evidence type="ECO:0000259" key="10">
    <source>
        <dbReference type="Pfam" id="PF16916"/>
    </source>
</evidence>
<dbReference type="FunFam" id="3.30.70.1350:FF:000001">
    <property type="entry name" value="Metal tolerance protein 11"/>
    <property type="match status" value="1"/>
</dbReference>
<keyword evidence="4 8" id="KW-1133">Transmembrane helix</keyword>
<evidence type="ECO:0000313" key="12">
    <source>
        <dbReference type="Proteomes" id="UP000612746"/>
    </source>
</evidence>
<dbReference type="GO" id="GO:0008324">
    <property type="term" value="F:monoatomic cation transmembrane transporter activity"/>
    <property type="evidence" value="ECO:0007669"/>
    <property type="project" value="InterPro"/>
</dbReference>
<feature type="compositionally biased region" description="Low complexity" evidence="7">
    <location>
        <begin position="1"/>
        <end position="16"/>
    </location>
</feature>
<dbReference type="PANTHER" id="PTHR43840">
    <property type="entry name" value="MITOCHONDRIAL METAL TRANSPORTER 1-RELATED"/>
    <property type="match status" value="1"/>
</dbReference>
<feature type="transmembrane region" description="Helical" evidence="8">
    <location>
        <begin position="195"/>
        <end position="214"/>
    </location>
</feature>
<evidence type="ECO:0000256" key="4">
    <source>
        <dbReference type="ARBA" id="ARBA00022989"/>
    </source>
</evidence>
<keyword evidence="3 8" id="KW-0812">Transmembrane</keyword>
<feature type="transmembrane region" description="Helical" evidence="8">
    <location>
        <begin position="234"/>
        <end position="251"/>
    </location>
</feature>
<dbReference type="EMBL" id="JAEPRA010000015">
    <property type="protein sequence ID" value="KAG2175094.1"/>
    <property type="molecule type" value="Genomic_DNA"/>
</dbReference>
<gene>
    <name evidence="11" type="ORF">INT44_007572</name>
</gene>
<evidence type="ECO:0000256" key="1">
    <source>
        <dbReference type="ARBA" id="ARBA00004127"/>
    </source>
</evidence>
<dbReference type="InterPro" id="IPR027469">
    <property type="entry name" value="Cation_efflux_TMD_sf"/>
</dbReference>
<protein>
    <recommendedName>
        <fullName evidence="13">Cation efflux protein cytoplasmic domain-containing protein</fullName>
    </recommendedName>
</protein>
<organism evidence="11 12">
    <name type="scientific">Umbelopsis vinacea</name>
    <dbReference type="NCBI Taxonomy" id="44442"/>
    <lineage>
        <taxon>Eukaryota</taxon>
        <taxon>Fungi</taxon>
        <taxon>Fungi incertae sedis</taxon>
        <taxon>Mucoromycota</taxon>
        <taxon>Mucoromycotina</taxon>
        <taxon>Umbelopsidomycetes</taxon>
        <taxon>Umbelopsidales</taxon>
        <taxon>Umbelopsidaceae</taxon>
        <taxon>Umbelopsis</taxon>
    </lineage>
</organism>
<dbReference type="SUPFAM" id="SSF160240">
    <property type="entry name" value="Cation efflux protein cytoplasmic domain-like"/>
    <property type="match status" value="1"/>
</dbReference>
<dbReference type="SUPFAM" id="SSF161111">
    <property type="entry name" value="Cation efflux protein transmembrane domain-like"/>
    <property type="match status" value="1"/>
</dbReference>
<dbReference type="InterPro" id="IPR027470">
    <property type="entry name" value="Cation_efflux_CTD"/>
</dbReference>
<evidence type="ECO:0000256" key="3">
    <source>
        <dbReference type="ARBA" id="ARBA00022692"/>
    </source>
</evidence>
<evidence type="ECO:0000256" key="7">
    <source>
        <dbReference type="SAM" id="MobiDB-lite"/>
    </source>
</evidence>
<dbReference type="GO" id="GO:0030003">
    <property type="term" value="P:intracellular monoatomic cation homeostasis"/>
    <property type="evidence" value="ECO:0007669"/>
    <property type="project" value="UniProtKB-ARBA"/>
</dbReference>
<comment type="caution">
    <text evidence="11">The sequence shown here is derived from an EMBL/GenBank/DDBJ whole genome shotgun (WGS) entry which is preliminary data.</text>
</comment>
<dbReference type="OrthoDB" id="78296at2759"/>
<keyword evidence="12" id="KW-1185">Reference proteome</keyword>
<reference evidence="11" key="1">
    <citation type="submission" date="2020-12" db="EMBL/GenBank/DDBJ databases">
        <title>Metabolic potential, ecology and presence of endohyphal bacteria is reflected in genomic diversity of Mucoromycotina.</title>
        <authorList>
            <person name="Muszewska A."/>
            <person name="Okrasinska A."/>
            <person name="Steczkiewicz K."/>
            <person name="Drgas O."/>
            <person name="Orlowska M."/>
            <person name="Perlinska-Lenart U."/>
            <person name="Aleksandrzak-Piekarczyk T."/>
            <person name="Szatraj K."/>
            <person name="Zielenkiewicz U."/>
            <person name="Pilsyk S."/>
            <person name="Malc E."/>
            <person name="Mieczkowski P."/>
            <person name="Kruszewska J.S."/>
            <person name="Biernat P."/>
            <person name="Pawlowska J."/>
        </authorList>
    </citation>
    <scope>NUCLEOTIDE SEQUENCE</scope>
    <source>
        <strain evidence="11">WA0000051536</strain>
    </source>
</reference>
<feature type="domain" description="Cation efflux protein transmembrane" evidence="9">
    <location>
        <begin position="131"/>
        <end position="318"/>
    </location>
</feature>
<name>A0A8H7PJ82_9FUNG</name>
<evidence type="ECO:0000313" key="11">
    <source>
        <dbReference type="EMBL" id="KAG2175094.1"/>
    </source>
</evidence>